<dbReference type="SUPFAM" id="SSF103473">
    <property type="entry name" value="MFS general substrate transporter"/>
    <property type="match status" value="1"/>
</dbReference>
<feature type="domain" description="Major facilitator superfamily (MFS) profile" evidence="5">
    <location>
        <begin position="62"/>
        <end position="488"/>
    </location>
</feature>
<evidence type="ECO:0000256" key="2">
    <source>
        <dbReference type="ARBA" id="ARBA00006727"/>
    </source>
</evidence>
<dbReference type="PANTHER" id="PTHR11360:SF177">
    <property type="entry name" value="RIBOFLAVIN TRANSPORTER MCH5"/>
    <property type="match status" value="1"/>
</dbReference>
<dbReference type="EMBL" id="JBFTWV010000161">
    <property type="protein sequence ID" value="KAL2784936.1"/>
    <property type="molecule type" value="Genomic_DNA"/>
</dbReference>
<evidence type="ECO:0000313" key="6">
    <source>
        <dbReference type="EMBL" id="KAL2784936.1"/>
    </source>
</evidence>
<comment type="subcellular location">
    <subcellularLocation>
        <location evidence="1">Membrane</location>
        <topology evidence="1">Multi-pass membrane protein</topology>
    </subcellularLocation>
</comment>
<feature type="transmembrane region" description="Helical" evidence="4">
    <location>
        <begin position="222"/>
        <end position="242"/>
    </location>
</feature>
<protein>
    <submittedName>
        <fullName evidence="6">Major facilitator superfamily domain-containing protein</fullName>
    </submittedName>
</protein>
<dbReference type="InterPro" id="IPR020846">
    <property type="entry name" value="MFS_dom"/>
</dbReference>
<dbReference type="InterPro" id="IPR036259">
    <property type="entry name" value="MFS_trans_sf"/>
</dbReference>
<organism evidence="6 7">
    <name type="scientific">Aspergillus keveii</name>
    <dbReference type="NCBI Taxonomy" id="714993"/>
    <lineage>
        <taxon>Eukaryota</taxon>
        <taxon>Fungi</taxon>
        <taxon>Dikarya</taxon>
        <taxon>Ascomycota</taxon>
        <taxon>Pezizomycotina</taxon>
        <taxon>Eurotiomycetes</taxon>
        <taxon>Eurotiomycetidae</taxon>
        <taxon>Eurotiales</taxon>
        <taxon>Aspergillaceae</taxon>
        <taxon>Aspergillus</taxon>
        <taxon>Aspergillus subgen. Nidulantes</taxon>
    </lineage>
</organism>
<feature type="transmembrane region" description="Helical" evidence="4">
    <location>
        <begin position="133"/>
        <end position="152"/>
    </location>
</feature>
<evidence type="ECO:0000256" key="4">
    <source>
        <dbReference type="SAM" id="Phobius"/>
    </source>
</evidence>
<reference evidence="6 7" key="1">
    <citation type="submission" date="2024-07" db="EMBL/GenBank/DDBJ databases">
        <title>Section-level genome sequencing and comparative genomics of Aspergillus sections Usti and Cavernicolus.</title>
        <authorList>
            <consortium name="Lawrence Berkeley National Laboratory"/>
            <person name="Nybo J.L."/>
            <person name="Vesth T.C."/>
            <person name="Theobald S."/>
            <person name="Frisvad J.C."/>
            <person name="Larsen T.O."/>
            <person name="Kjaerboelling I."/>
            <person name="Rothschild-Mancinelli K."/>
            <person name="Lyhne E.K."/>
            <person name="Kogle M.E."/>
            <person name="Barry K."/>
            <person name="Clum A."/>
            <person name="Na H."/>
            <person name="Ledsgaard L."/>
            <person name="Lin J."/>
            <person name="Lipzen A."/>
            <person name="Kuo A."/>
            <person name="Riley R."/>
            <person name="Mondo S."/>
            <person name="Labutti K."/>
            <person name="Haridas S."/>
            <person name="Pangalinan J."/>
            <person name="Salamov A.A."/>
            <person name="Simmons B.A."/>
            <person name="Magnuson J.K."/>
            <person name="Chen J."/>
            <person name="Drula E."/>
            <person name="Henrissat B."/>
            <person name="Wiebenga A."/>
            <person name="Lubbers R.J."/>
            <person name="Gomes A.C."/>
            <person name="Makela M.R."/>
            <person name="Stajich J."/>
            <person name="Grigoriev I.V."/>
            <person name="Mortensen U.H."/>
            <person name="De Vries R.P."/>
            <person name="Baker S.E."/>
            <person name="Andersen M.R."/>
        </authorList>
    </citation>
    <scope>NUCLEOTIDE SEQUENCE [LARGE SCALE GENOMIC DNA]</scope>
    <source>
        <strain evidence="6 7">CBS 209.92</strain>
    </source>
</reference>
<feature type="transmembrane region" description="Helical" evidence="4">
    <location>
        <begin position="354"/>
        <end position="375"/>
    </location>
</feature>
<feature type="transmembrane region" description="Helical" evidence="4">
    <location>
        <begin position="158"/>
        <end position="179"/>
    </location>
</feature>
<dbReference type="Gene3D" id="1.20.1250.20">
    <property type="entry name" value="MFS general substrate transporter like domains"/>
    <property type="match status" value="2"/>
</dbReference>
<feature type="transmembrane region" description="Helical" evidence="4">
    <location>
        <begin position="463"/>
        <end position="485"/>
    </location>
</feature>
<evidence type="ECO:0000256" key="3">
    <source>
        <dbReference type="SAM" id="MobiDB-lite"/>
    </source>
</evidence>
<dbReference type="Proteomes" id="UP001610563">
    <property type="component" value="Unassembled WGS sequence"/>
</dbReference>
<feature type="transmembrane region" description="Helical" evidence="4">
    <location>
        <begin position="327"/>
        <end position="347"/>
    </location>
</feature>
<comment type="caution">
    <text evidence="6">The sequence shown here is derived from an EMBL/GenBank/DDBJ whole genome shotgun (WGS) entry which is preliminary data.</text>
</comment>
<gene>
    <name evidence="6" type="ORF">BJX66DRAFT_343550</name>
</gene>
<feature type="region of interest" description="Disordered" evidence="3">
    <location>
        <begin position="24"/>
        <end position="54"/>
    </location>
</feature>
<keyword evidence="7" id="KW-1185">Reference proteome</keyword>
<dbReference type="PANTHER" id="PTHR11360">
    <property type="entry name" value="MONOCARBOXYLATE TRANSPORTER"/>
    <property type="match status" value="1"/>
</dbReference>
<sequence>MAYPSLILMGIGLGSDLALRSYVPPEIPPSQPETPTEILQPDSPTNNQADTDTDTYPEGGLEAWGVVFGSFCCLLCVFGVINSAAVFELLFSKNQLSDHSHTQISWIFSLYLFTIYFLGTLAGPVFDVYGHRLLVLVGSICLVVSLMLLSIATSYYQIILTFSILSGIGGALLNTPAFATIAHYFFLRRGLATGIAASAGGIGGIIFPLVLRRTLPTLGFAWSMRILGFILLAVLIPANLLLRSRVSTRQRSNRSASTSSTSDDEAPAPAASASKAKSAWPDLHAFKTPQFTLCCAGIFLMEYGVLIPLTYIMSYATAHNIATSDTFVLPALLNAGSVAGRVIPGLLADKLGRFNMLLVTMAGCAITVLAMWLPVGVSGSKPLLTAFTSLLGFMSGGNVSLVPVCIGQLDVCGTERFGRCLSAAMLVAGFGTLTGIPIGGAILGESIGNVGEVRWTGLVLFSGIAYVVSFGAFFAARVVAVGWGLKVY</sequence>
<comment type="similarity">
    <text evidence="2">Belongs to the major facilitator superfamily. Monocarboxylate porter (TC 2.A.1.13) family.</text>
</comment>
<feature type="transmembrane region" description="Helical" evidence="4">
    <location>
        <begin position="63"/>
        <end position="84"/>
    </location>
</feature>
<keyword evidence="4" id="KW-0812">Transmembrane</keyword>
<feature type="transmembrane region" description="Helical" evidence="4">
    <location>
        <begin position="421"/>
        <end position="443"/>
    </location>
</feature>
<name>A0ABR4FNV3_9EURO</name>
<dbReference type="InterPro" id="IPR050327">
    <property type="entry name" value="Proton-linked_MCT"/>
</dbReference>
<dbReference type="PROSITE" id="PS50850">
    <property type="entry name" value="MFS"/>
    <property type="match status" value="1"/>
</dbReference>
<evidence type="ECO:0000259" key="5">
    <source>
        <dbReference type="PROSITE" id="PS50850"/>
    </source>
</evidence>
<keyword evidence="4" id="KW-0472">Membrane</keyword>
<feature type="transmembrane region" description="Helical" evidence="4">
    <location>
        <begin position="387"/>
        <end position="409"/>
    </location>
</feature>
<feature type="transmembrane region" description="Helical" evidence="4">
    <location>
        <begin position="104"/>
        <end position="126"/>
    </location>
</feature>
<proteinExistence type="inferred from homology"/>
<feature type="transmembrane region" description="Helical" evidence="4">
    <location>
        <begin position="191"/>
        <end position="210"/>
    </location>
</feature>
<accession>A0ABR4FNV3</accession>
<evidence type="ECO:0000313" key="7">
    <source>
        <dbReference type="Proteomes" id="UP001610563"/>
    </source>
</evidence>
<dbReference type="Pfam" id="PF07690">
    <property type="entry name" value="MFS_1"/>
    <property type="match status" value="1"/>
</dbReference>
<evidence type="ECO:0000256" key="1">
    <source>
        <dbReference type="ARBA" id="ARBA00004141"/>
    </source>
</evidence>
<dbReference type="InterPro" id="IPR011701">
    <property type="entry name" value="MFS"/>
</dbReference>
<keyword evidence="4" id="KW-1133">Transmembrane helix</keyword>
<feature type="transmembrane region" description="Helical" evidence="4">
    <location>
        <begin position="291"/>
        <end position="315"/>
    </location>
</feature>